<keyword evidence="5" id="KW-0547">Nucleotide-binding</keyword>
<evidence type="ECO:0000313" key="14">
    <source>
        <dbReference type="Proteomes" id="UP000323521"/>
    </source>
</evidence>
<keyword evidence="6" id="KW-0645">Protease</keyword>
<evidence type="ECO:0000256" key="5">
    <source>
        <dbReference type="ARBA" id="ARBA00022741"/>
    </source>
</evidence>
<feature type="transmembrane region" description="Helical" evidence="10">
    <location>
        <begin position="279"/>
        <end position="297"/>
    </location>
</feature>
<dbReference type="GO" id="GO:0016887">
    <property type="term" value="F:ATP hydrolysis activity"/>
    <property type="evidence" value="ECO:0007669"/>
    <property type="project" value="InterPro"/>
</dbReference>
<dbReference type="InterPro" id="IPR003593">
    <property type="entry name" value="AAA+_ATPase"/>
</dbReference>
<dbReference type="AlphaFoldDB" id="A0A3G1L113"/>
<dbReference type="PANTHER" id="PTHR24221">
    <property type="entry name" value="ATP-BINDING CASSETTE SUB-FAMILY B"/>
    <property type="match status" value="1"/>
</dbReference>
<feature type="transmembrane region" description="Helical" evidence="10">
    <location>
        <begin position="85"/>
        <end position="108"/>
    </location>
</feature>
<evidence type="ECO:0000256" key="8">
    <source>
        <dbReference type="ARBA" id="ARBA00022989"/>
    </source>
</evidence>
<protein>
    <recommendedName>
        <fullName evidence="15">ABC transporter ATP-binding protein</fullName>
    </recommendedName>
</protein>
<feature type="transmembrane region" description="Helical" evidence="10">
    <location>
        <begin position="34"/>
        <end position="65"/>
    </location>
</feature>
<dbReference type="SMART" id="SM00382">
    <property type="entry name" value="AAA"/>
    <property type="match status" value="1"/>
</dbReference>
<evidence type="ECO:0000256" key="10">
    <source>
        <dbReference type="SAM" id="Phobius"/>
    </source>
</evidence>
<dbReference type="Pfam" id="PF00005">
    <property type="entry name" value="ABC_tran"/>
    <property type="match status" value="1"/>
</dbReference>
<evidence type="ECO:0000256" key="7">
    <source>
        <dbReference type="ARBA" id="ARBA00022840"/>
    </source>
</evidence>
<evidence type="ECO:0000259" key="12">
    <source>
        <dbReference type="PROSITE" id="PS50929"/>
    </source>
</evidence>
<dbReference type="Gene3D" id="3.40.50.300">
    <property type="entry name" value="P-loop containing nucleotide triphosphate hydrolases"/>
    <property type="match status" value="1"/>
</dbReference>
<reference evidence="13 14" key="1">
    <citation type="submission" date="2016-10" db="EMBL/GenBank/DDBJ databases">
        <title>Complete Genome Sequence of Peptococcaceae strain DCMF.</title>
        <authorList>
            <person name="Edwards R.J."/>
            <person name="Holland S.I."/>
            <person name="Deshpande N.P."/>
            <person name="Wong Y.K."/>
            <person name="Ertan H."/>
            <person name="Manefield M."/>
            <person name="Russell T.L."/>
            <person name="Lee M.J."/>
        </authorList>
    </citation>
    <scope>NUCLEOTIDE SEQUENCE [LARGE SCALE GENOMIC DNA]</scope>
    <source>
        <strain evidence="13 14">DCMF</strain>
    </source>
</reference>
<dbReference type="SUPFAM" id="SSF90123">
    <property type="entry name" value="ABC transporter transmembrane region"/>
    <property type="match status" value="1"/>
</dbReference>
<dbReference type="Gene3D" id="1.20.1560.10">
    <property type="entry name" value="ABC transporter type 1, transmembrane domain"/>
    <property type="match status" value="1"/>
</dbReference>
<keyword evidence="7" id="KW-0067">ATP-binding</keyword>
<keyword evidence="8 10" id="KW-1133">Transmembrane helix</keyword>
<comment type="subcellular location">
    <subcellularLocation>
        <location evidence="1">Cell membrane</location>
        <topology evidence="1">Multi-pass membrane protein</topology>
    </subcellularLocation>
</comment>
<dbReference type="Proteomes" id="UP000323521">
    <property type="component" value="Chromosome"/>
</dbReference>
<name>A0A3G1L113_FORW1</name>
<dbReference type="GO" id="GO:0140359">
    <property type="term" value="F:ABC-type transporter activity"/>
    <property type="evidence" value="ECO:0007669"/>
    <property type="project" value="InterPro"/>
</dbReference>
<evidence type="ECO:0000256" key="4">
    <source>
        <dbReference type="ARBA" id="ARBA00022692"/>
    </source>
</evidence>
<gene>
    <name evidence="13" type="ORF">DCMF_28515</name>
</gene>
<dbReference type="InterPro" id="IPR027417">
    <property type="entry name" value="P-loop_NTPase"/>
</dbReference>
<dbReference type="InterPro" id="IPR011527">
    <property type="entry name" value="ABC1_TM_dom"/>
</dbReference>
<evidence type="ECO:0008006" key="15">
    <source>
        <dbReference type="Google" id="ProtNLM"/>
    </source>
</evidence>
<dbReference type="FunFam" id="3.40.50.300:FF:000299">
    <property type="entry name" value="ABC transporter ATP-binding protein/permease"/>
    <property type="match status" value="1"/>
</dbReference>
<dbReference type="SUPFAM" id="SSF52540">
    <property type="entry name" value="P-loop containing nucleoside triphosphate hydrolases"/>
    <property type="match status" value="1"/>
</dbReference>
<keyword evidence="6" id="KW-0788">Thiol protease</keyword>
<organism evidence="13 14">
    <name type="scientific">Formimonas warabiya</name>
    <dbReference type="NCBI Taxonomy" id="1761012"/>
    <lineage>
        <taxon>Bacteria</taxon>
        <taxon>Bacillati</taxon>
        <taxon>Bacillota</taxon>
        <taxon>Clostridia</taxon>
        <taxon>Eubacteriales</taxon>
        <taxon>Peptococcaceae</taxon>
        <taxon>Candidatus Formimonas</taxon>
    </lineage>
</organism>
<dbReference type="PROSITE" id="PS00211">
    <property type="entry name" value="ABC_TRANSPORTER_1"/>
    <property type="match status" value="1"/>
</dbReference>
<accession>A0A3G1L113</accession>
<proteinExistence type="predicted"/>
<dbReference type="PANTHER" id="PTHR24221:SF654">
    <property type="entry name" value="ATP-BINDING CASSETTE SUB-FAMILY B MEMBER 6"/>
    <property type="match status" value="1"/>
</dbReference>
<evidence type="ECO:0000259" key="11">
    <source>
        <dbReference type="PROSITE" id="PS50893"/>
    </source>
</evidence>
<dbReference type="Pfam" id="PF00664">
    <property type="entry name" value="ABC_membrane"/>
    <property type="match status" value="1"/>
</dbReference>
<keyword evidence="3" id="KW-1003">Cell membrane</keyword>
<feature type="domain" description="ABC transmembrane type-1" evidence="12">
    <location>
        <begin position="58"/>
        <end position="333"/>
    </location>
</feature>
<dbReference type="InterPro" id="IPR003439">
    <property type="entry name" value="ABC_transporter-like_ATP-bd"/>
</dbReference>
<evidence type="ECO:0000256" key="9">
    <source>
        <dbReference type="ARBA" id="ARBA00023136"/>
    </source>
</evidence>
<keyword evidence="4 10" id="KW-0812">Transmembrane</keyword>
<evidence type="ECO:0000256" key="1">
    <source>
        <dbReference type="ARBA" id="ARBA00004651"/>
    </source>
</evidence>
<keyword evidence="2" id="KW-0813">Transport</keyword>
<keyword evidence="6" id="KW-0378">Hydrolase</keyword>
<evidence type="ECO:0000256" key="2">
    <source>
        <dbReference type="ARBA" id="ARBA00022448"/>
    </source>
</evidence>
<evidence type="ECO:0000256" key="3">
    <source>
        <dbReference type="ARBA" id="ARBA00022475"/>
    </source>
</evidence>
<sequence length="607" mass="67924">MAGQAFEQFFKEKDAVRNFLFYIKDLYAYAKLKILLNLVLMVLLGLLEGIGILMLIPFLSIAGILSSTTAAGGADFWLKQFFSDLGTTISLPVVLLIYTGIIFVQSWLRRYQSNLNTRIQQGFYSFLSIRMFQALAYTKWSSLMARKKSDVTHLLTGELARVSGGTQYVLQMTATAVISTIQIGIAFLLSPGLTFLVLLGGMAFFCWMQRYVKEAKKTGASISQHTRNLFFDVTEHLNGIKEVKTCGMETRQIENFIKLRQAIENNFVRFNRIQSGTDMLYRVGAAVFISIFLYSGIEIFQIQAEELLLMVVIFARLWPRLSSLQVGLQQVAMMLPAFQAVLDFESQCLRDQEKYLEGPAYAPIELRSGIELKHVFFRYQQESSSYALRDISFSLPAGTTTALVGVSGSGKSTVADLITGLITPQQGEILIDGTPIANSALHLWRRGIGYVPQDAFLFHASIRDNMGWAHPGASEEEIWKALKMAAIDEFAAHLPERLNTVVGDRGVRLSGGERQRMVLARALLRKPSVLILDEATSSLDGENEKRIYQAIESLHGRLTILVIAHRLSTIRKADQIIVLDQGRIVEKGNYANLMENKESRLRALAAI</sequence>
<keyword evidence="9 10" id="KW-0472">Membrane</keyword>
<dbReference type="EMBL" id="CP017634">
    <property type="protein sequence ID" value="ATW28175.1"/>
    <property type="molecule type" value="Genomic_DNA"/>
</dbReference>
<dbReference type="GO" id="GO:0005524">
    <property type="term" value="F:ATP binding"/>
    <property type="evidence" value="ECO:0007669"/>
    <property type="project" value="UniProtKB-KW"/>
</dbReference>
<dbReference type="InterPro" id="IPR036640">
    <property type="entry name" value="ABC1_TM_sf"/>
</dbReference>
<dbReference type="InterPro" id="IPR039421">
    <property type="entry name" value="Type_1_exporter"/>
</dbReference>
<feature type="domain" description="ABC transporter" evidence="11">
    <location>
        <begin position="370"/>
        <end position="606"/>
    </location>
</feature>
<evidence type="ECO:0000313" key="13">
    <source>
        <dbReference type="EMBL" id="ATW28175.1"/>
    </source>
</evidence>
<dbReference type="PROSITE" id="PS50893">
    <property type="entry name" value="ABC_TRANSPORTER_2"/>
    <property type="match status" value="1"/>
</dbReference>
<evidence type="ECO:0000256" key="6">
    <source>
        <dbReference type="ARBA" id="ARBA00022807"/>
    </source>
</evidence>
<dbReference type="GO" id="GO:0034040">
    <property type="term" value="F:ATPase-coupled lipid transmembrane transporter activity"/>
    <property type="evidence" value="ECO:0007669"/>
    <property type="project" value="TreeGrafter"/>
</dbReference>
<feature type="transmembrane region" description="Helical" evidence="10">
    <location>
        <begin position="195"/>
        <end position="212"/>
    </location>
</feature>
<dbReference type="InterPro" id="IPR017871">
    <property type="entry name" value="ABC_transporter-like_CS"/>
</dbReference>
<dbReference type="GO" id="GO:0005886">
    <property type="term" value="C:plasma membrane"/>
    <property type="evidence" value="ECO:0007669"/>
    <property type="project" value="UniProtKB-SubCell"/>
</dbReference>
<dbReference type="KEGG" id="fwa:DCMF_28515"/>
<keyword evidence="14" id="KW-1185">Reference proteome</keyword>
<dbReference type="PROSITE" id="PS50929">
    <property type="entry name" value="ABC_TM1F"/>
    <property type="match status" value="1"/>
</dbReference>
<dbReference type="GO" id="GO:0008234">
    <property type="term" value="F:cysteine-type peptidase activity"/>
    <property type="evidence" value="ECO:0007669"/>
    <property type="project" value="UniProtKB-KW"/>
</dbReference>